<dbReference type="EMBL" id="DVOO01000009">
    <property type="protein sequence ID" value="HIV24705.1"/>
    <property type="molecule type" value="Genomic_DNA"/>
</dbReference>
<feature type="transmembrane region" description="Helical" evidence="1">
    <location>
        <begin position="131"/>
        <end position="150"/>
    </location>
</feature>
<dbReference type="Proteomes" id="UP000824169">
    <property type="component" value="Unassembled WGS sequence"/>
</dbReference>
<evidence type="ECO:0000256" key="1">
    <source>
        <dbReference type="SAM" id="Phobius"/>
    </source>
</evidence>
<keyword evidence="1" id="KW-0472">Membrane</keyword>
<name>A0A9D1P1E5_9FIRM</name>
<evidence type="ECO:0000313" key="4">
    <source>
        <dbReference type="Proteomes" id="UP000824169"/>
    </source>
</evidence>
<evidence type="ECO:0000259" key="2">
    <source>
        <dbReference type="Pfam" id="PF13240"/>
    </source>
</evidence>
<dbReference type="AlphaFoldDB" id="A0A9D1P1E5"/>
<reference evidence="3" key="2">
    <citation type="journal article" date="2021" name="PeerJ">
        <title>Extensive microbial diversity within the chicken gut microbiome revealed by metagenomics and culture.</title>
        <authorList>
            <person name="Gilroy R."/>
            <person name="Ravi A."/>
            <person name="Getino M."/>
            <person name="Pursley I."/>
            <person name="Horton D.L."/>
            <person name="Alikhan N.F."/>
            <person name="Baker D."/>
            <person name="Gharbi K."/>
            <person name="Hall N."/>
            <person name="Watson M."/>
            <person name="Adriaenssens E.M."/>
            <person name="Foster-Nyarko E."/>
            <person name="Jarju S."/>
            <person name="Secka A."/>
            <person name="Antonio M."/>
            <person name="Oren A."/>
            <person name="Chaudhuri R.R."/>
            <person name="La Ragione R."/>
            <person name="Hildebrand F."/>
            <person name="Pallen M.J."/>
        </authorList>
    </citation>
    <scope>NUCLEOTIDE SEQUENCE</scope>
    <source>
        <strain evidence="3">CHK188-20938</strain>
    </source>
</reference>
<keyword evidence="1" id="KW-0812">Transmembrane</keyword>
<keyword evidence="1" id="KW-1133">Transmembrane helix</keyword>
<feature type="domain" description="Zinc-ribbon" evidence="2">
    <location>
        <begin position="2"/>
        <end position="23"/>
    </location>
</feature>
<reference evidence="3" key="1">
    <citation type="submission" date="2020-10" db="EMBL/GenBank/DDBJ databases">
        <authorList>
            <person name="Gilroy R."/>
        </authorList>
    </citation>
    <scope>NUCLEOTIDE SEQUENCE</scope>
    <source>
        <strain evidence="3">CHK188-20938</strain>
    </source>
</reference>
<gene>
    <name evidence="3" type="ORF">IAB71_02790</name>
</gene>
<accession>A0A9D1P1E5</accession>
<dbReference type="InterPro" id="IPR026870">
    <property type="entry name" value="Zinc_ribbon_dom"/>
</dbReference>
<feature type="transmembrane region" description="Helical" evidence="1">
    <location>
        <begin position="51"/>
        <end position="73"/>
    </location>
</feature>
<proteinExistence type="predicted"/>
<sequence length="186" mass="20105">MFCKNCGSEVPDGASFCPKCGTAVRETSVGGPFYQNPYPGGEALPMNWYKFVIYVQLFLSAAVNIIGGIVWIAGGQYGGMATYVYLFYGGGLKVLDVMFGLASIALGAAAILVRQKLARFETGAPGKYLKLLIASIAVGLIYGIFGSIILRQSAFSASSIVSIILNVILVFLNNIYFKRREHLFCR</sequence>
<dbReference type="Pfam" id="PF13240">
    <property type="entry name" value="Zn_Ribbon_1"/>
    <property type="match status" value="1"/>
</dbReference>
<comment type="caution">
    <text evidence="3">The sequence shown here is derived from an EMBL/GenBank/DDBJ whole genome shotgun (WGS) entry which is preliminary data.</text>
</comment>
<evidence type="ECO:0000313" key="3">
    <source>
        <dbReference type="EMBL" id="HIV24705.1"/>
    </source>
</evidence>
<feature type="transmembrane region" description="Helical" evidence="1">
    <location>
        <begin position="85"/>
        <end position="111"/>
    </location>
</feature>
<protein>
    <submittedName>
        <fullName evidence="3">Zinc ribbon domain-containing protein</fullName>
    </submittedName>
</protein>
<organism evidence="3 4">
    <name type="scientific">Candidatus Scatomonas pullistercoris</name>
    <dbReference type="NCBI Taxonomy" id="2840920"/>
    <lineage>
        <taxon>Bacteria</taxon>
        <taxon>Bacillati</taxon>
        <taxon>Bacillota</taxon>
        <taxon>Clostridia</taxon>
        <taxon>Lachnospirales</taxon>
        <taxon>Lachnospiraceae</taxon>
        <taxon>Lachnospiraceae incertae sedis</taxon>
        <taxon>Candidatus Scatomonas</taxon>
    </lineage>
</organism>
<feature type="transmembrane region" description="Helical" evidence="1">
    <location>
        <begin position="156"/>
        <end position="177"/>
    </location>
</feature>